<evidence type="ECO:0000313" key="3">
    <source>
        <dbReference type="EMBL" id="KAK4828056.1"/>
    </source>
</evidence>
<feature type="compositionally biased region" description="Low complexity" evidence="1">
    <location>
        <begin position="273"/>
        <end position="284"/>
    </location>
</feature>
<dbReference type="SUPFAM" id="SSF56672">
    <property type="entry name" value="DNA/RNA polymerases"/>
    <property type="match status" value="1"/>
</dbReference>
<dbReference type="InterPro" id="IPR043502">
    <property type="entry name" value="DNA/RNA_pol_sf"/>
</dbReference>
<dbReference type="EMBL" id="JAUNZN010000002">
    <property type="protein sequence ID" value="KAK4828056.1"/>
    <property type="molecule type" value="Genomic_DNA"/>
</dbReference>
<gene>
    <name evidence="3" type="ORF">QYF61_023116</name>
</gene>
<evidence type="ECO:0000259" key="2">
    <source>
        <dbReference type="Pfam" id="PF00078"/>
    </source>
</evidence>
<feature type="domain" description="Reverse transcriptase" evidence="2">
    <location>
        <begin position="351"/>
        <end position="457"/>
    </location>
</feature>
<reference evidence="3 4" key="1">
    <citation type="journal article" date="2023" name="J. Hered.">
        <title>Chromosome-level genome of the wood stork (Mycteria americana) provides insight into avian chromosome evolution.</title>
        <authorList>
            <person name="Flamio R. Jr."/>
            <person name="Ramstad K.M."/>
        </authorList>
    </citation>
    <scope>NUCLEOTIDE SEQUENCE [LARGE SCALE GENOMIC DNA]</scope>
    <source>
        <strain evidence="3">JAX WOST 10</strain>
    </source>
</reference>
<evidence type="ECO:0000256" key="1">
    <source>
        <dbReference type="SAM" id="MobiDB-lite"/>
    </source>
</evidence>
<feature type="region of interest" description="Disordered" evidence="1">
    <location>
        <begin position="270"/>
        <end position="296"/>
    </location>
</feature>
<organism evidence="3 4">
    <name type="scientific">Mycteria americana</name>
    <name type="common">Wood stork</name>
    <dbReference type="NCBI Taxonomy" id="33587"/>
    <lineage>
        <taxon>Eukaryota</taxon>
        <taxon>Metazoa</taxon>
        <taxon>Chordata</taxon>
        <taxon>Craniata</taxon>
        <taxon>Vertebrata</taxon>
        <taxon>Euteleostomi</taxon>
        <taxon>Archelosauria</taxon>
        <taxon>Archosauria</taxon>
        <taxon>Dinosauria</taxon>
        <taxon>Saurischia</taxon>
        <taxon>Theropoda</taxon>
        <taxon>Coelurosauria</taxon>
        <taxon>Aves</taxon>
        <taxon>Neognathae</taxon>
        <taxon>Neoaves</taxon>
        <taxon>Aequornithes</taxon>
        <taxon>Ciconiiformes</taxon>
        <taxon>Ciconiidae</taxon>
        <taxon>Mycteria</taxon>
    </lineage>
</organism>
<protein>
    <recommendedName>
        <fullName evidence="2">Reverse transcriptase domain-containing protein</fullName>
    </recommendedName>
</protein>
<dbReference type="Pfam" id="PF00078">
    <property type="entry name" value="RVT_1"/>
    <property type="match status" value="1"/>
</dbReference>
<keyword evidence="4" id="KW-1185">Reference proteome</keyword>
<comment type="caution">
    <text evidence="3">The sequence shown here is derived from an EMBL/GenBank/DDBJ whole genome shotgun (WGS) entry which is preliminary data.</text>
</comment>
<dbReference type="InterPro" id="IPR000477">
    <property type="entry name" value="RT_dom"/>
</dbReference>
<sequence>MTQAECRDTVRACRDRAKKSKAHLELNLARDAKGNKKGFCGYIRSQRKKCGPAPESGRRPGDQDIEKVKVLNAFFTSVFTGEVPVDWKKANVSHIFKKGKKEYLGNYRPVSLTLIPAGVVEQIILKTISKHIKDKKLRPVTSGVPQGLILGPVLLNIFINDPEDGTEHTFYRTGRRSLYTRGEVCTPEARAAIQRHLGRLEKCADRNHTKFSKRKGKSLCLGSVLAMSSRVWAGGGCGGDRHGKRLWTALCQPQVVPNSSGTSVSTLVCTRTSGSQSSPQGLSSYDLGNRQLQGDNSPMHQHRLRAIWLQNRLAQEDLGVLVDTKETLKQQCTLAAKKANALGNYNPQDNLVIRPSQQGFMKGRSCLTNLISFYDKVTRSVDEGKAVDVVYLDFSKAFDTVSHSILLEKLAAHGLDGRTLCWVKNWLHVRAQRVVVNGVKSSWQPVTSSVPQGSILGTSPV</sequence>
<dbReference type="Proteomes" id="UP001333110">
    <property type="component" value="Unassembled WGS sequence"/>
</dbReference>
<accession>A0AAN7NNH1</accession>
<dbReference type="AlphaFoldDB" id="A0AAN7NNH1"/>
<evidence type="ECO:0000313" key="4">
    <source>
        <dbReference type="Proteomes" id="UP001333110"/>
    </source>
</evidence>
<proteinExistence type="predicted"/>
<name>A0AAN7NNH1_MYCAM</name>
<dbReference type="PANTHER" id="PTHR33332">
    <property type="entry name" value="REVERSE TRANSCRIPTASE DOMAIN-CONTAINING PROTEIN"/>
    <property type="match status" value="1"/>
</dbReference>